<dbReference type="GeneID" id="78392145"/>
<dbReference type="InterPro" id="IPR050065">
    <property type="entry name" value="GlmU-like"/>
</dbReference>
<dbReference type="EMBL" id="CP027228">
    <property type="protein sequence ID" value="AVM48742.1"/>
    <property type="molecule type" value="Genomic_DNA"/>
</dbReference>
<dbReference type="Proteomes" id="UP000237883">
    <property type="component" value="Chromosome"/>
</dbReference>
<dbReference type="KEGG" id="mdv:C5Q96_07690"/>
<organism evidence="4 5">
    <name type="scientific">Mogibacterium diversum</name>
    <dbReference type="NCBI Taxonomy" id="114527"/>
    <lineage>
        <taxon>Bacteria</taxon>
        <taxon>Bacillati</taxon>
        <taxon>Bacillota</taxon>
        <taxon>Clostridia</taxon>
        <taxon>Peptostreptococcales</taxon>
        <taxon>Anaerovoracaceae</taxon>
        <taxon>Mogibacterium</taxon>
    </lineage>
</organism>
<dbReference type="RefSeq" id="WP_106057796.1">
    <property type="nucleotide sequence ID" value="NZ_CAURSC010000001.1"/>
</dbReference>
<dbReference type="PANTHER" id="PTHR43584:SF5">
    <property type="entry name" value="PROTEIN LICC"/>
    <property type="match status" value="1"/>
</dbReference>
<reference evidence="5" key="1">
    <citation type="submission" date="2018-02" db="EMBL/GenBank/DDBJ databases">
        <authorList>
            <person name="Holder M.E."/>
            <person name="Ajami N.J."/>
            <person name="Petrosino J.F."/>
        </authorList>
    </citation>
    <scope>NUCLEOTIDE SEQUENCE [LARGE SCALE GENOMIC DNA]</scope>
    <source>
        <strain evidence="5">CCUG 47132</strain>
    </source>
</reference>
<evidence type="ECO:0000256" key="1">
    <source>
        <dbReference type="ARBA" id="ARBA00022679"/>
    </source>
</evidence>
<evidence type="ECO:0000256" key="2">
    <source>
        <dbReference type="ARBA" id="ARBA00022695"/>
    </source>
</evidence>
<feature type="domain" description="MobA-like NTP transferase" evidence="3">
    <location>
        <begin position="12"/>
        <end position="97"/>
    </location>
</feature>
<dbReference type="PANTHER" id="PTHR43584">
    <property type="entry name" value="NUCLEOTIDYL TRANSFERASE"/>
    <property type="match status" value="1"/>
</dbReference>
<evidence type="ECO:0000313" key="4">
    <source>
        <dbReference type="EMBL" id="AVM48742.1"/>
    </source>
</evidence>
<dbReference type="Pfam" id="PF12804">
    <property type="entry name" value="NTP_transf_3"/>
    <property type="match status" value="1"/>
</dbReference>
<dbReference type="OrthoDB" id="9803871at2"/>
<proteinExistence type="predicted"/>
<protein>
    <submittedName>
        <fullName evidence="4">Choline-phosphate cytidylyltransferase</fullName>
    </submittedName>
</protein>
<keyword evidence="5" id="KW-1185">Reference proteome</keyword>
<keyword evidence="1 4" id="KW-0808">Transferase</keyword>
<keyword evidence="2 4" id="KW-0548">Nucleotidyltransferase</keyword>
<name>A0A2S0L652_9FIRM</name>
<evidence type="ECO:0000259" key="3">
    <source>
        <dbReference type="Pfam" id="PF12804"/>
    </source>
</evidence>
<evidence type="ECO:0000313" key="5">
    <source>
        <dbReference type="Proteomes" id="UP000237883"/>
    </source>
</evidence>
<dbReference type="SUPFAM" id="SSF53448">
    <property type="entry name" value="Nucleotide-diphospho-sugar transferases"/>
    <property type="match status" value="1"/>
</dbReference>
<gene>
    <name evidence="4" type="ORF">C5Q96_07690</name>
</gene>
<accession>A0A2S0L652</accession>
<sequence length="292" mass="33846">MRIQKMIKVDNAVILAAGASSRFAPLSYERHKALIEVKGEVLIERQIRQLREAGVKDIYVVTGYKSEQFSYLVEKFGVKLVHNSEYATRNNHSSIHVVRDVLSNSYICSADNYFAENPFNDAEEGAFYSGIYADGYTKEWCMETNQDGYITEVKIGGNDAWYMLGHVFWDEKFSKRFTEILEQSYNAPDIVDKLWEDIYIEHIQELKMKLKKYDADYIFEFDTLDELREFDESYVRDTRSSILKDIAESLGVNEAELKDFQAVKAVDNRATGFKFVCKGKGYTYEYGSDKFI</sequence>
<dbReference type="InterPro" id="IPR029044">
    <property type="entry name" value="Nucleotide-diphossugar_trans"/>
</dbReference>
<dbReference type="AlphaFoldDB" id="A0A2S0L652"/>
<dbReference type="Gene3D" id="3.90.550.10">
    <property type="entry name" value="Spore Coat Polysaccharide Biosynthesis Protein SpsA, Chain A"/>
    <property type="match status" value="1"/>
</dbReference>
<dbReference type="InterPro" id="IPR025877">
    <property type="entry name" value="MobA-like_NTP_Trfase"/>
</dbReference>
<dbReference type="GO" id="GO:0016779">
    <property type="term" value="F:nucleotidyltransferase activity"/>
    <property type="evidence" value="ECO:0007669"/>
    <property type="project" value="UniProtKB-KW"/>
</dbReference>
<dbReference type="CDD" id="cd02523">
    <property type="entry name" value="PC_cytidylyltransferase"/>
    <property type="match status" value="1"/>
</dbReference>